<gene>
    <name evidence="2" type="ORF">ACFSTG_08650</name>
</gene>
<proteinExistence type="predicted"/>
<dbReference type="Pfam" id="PF13568">
    <property type="entry name" value="OMP_b-brl_2"/>
    <property type="match status" value="1"/>
</dbReference>
<protein>
    <submittedName>
        <fullName evidence="2">Outer membrane beta-barrel protein</fullName>
    </submittedName>
</protein>
<dbReference type="InterPro" id="IPR025665">
    <property type="entry name" value="Beta-barrel_OMP_2"/>
</dbReference>
<reference evidence="3" key="1">
    <citation type="journal article" date="2019" name="Int. J. Syst. Evol. Microbiol.">
        <title>The Global Catalogue of Microorganisms (GCM) 10K type strain sequencing project: providing services to taxonomists for standard genome sequencing and annotation.</title>
        <authorList>
            <consortium name="The Broad Institute Genomics Platform"/>
            <consortium name="The Broad Institute Genome Sequencing Center for Infectious Disease"/>
            <person name="Wu L."/>
            <person name="Ma J."/>
        </authorList>
    </citation>
    <scope>NUCLEOTIDE SEQUENCE [LARGE SCALE GENOMIC DNA]</scope>
    <source>
        <strain evidence="3">KCTC 42585</strain>
    </source>
</reference>
<organism evidence="2 3">
    <name type="scientific">Salinimicrobium flavum</name>
    <dbReference type="NCBI Taxonomy" id="1737065"/>
    <lineage>
        <taxon>Bacteria</taxon>
        <taxon>Pseudomonadati</taxon>
        <taxon>Bacteroidota</taxon>
        <taxon>Flavobacteriia</taxon>
        <taxon>Flavobacteriales</taxon>
        <taxon>Flavobacteriaceae</taxon>
        <taxon>Salinimicrobium</taxon>
    </lineage>
</organism>
<comment type="caution">
    <text evidence="2">The sequence shown here is derived from an EMBL/GenBank/DDBJ whole genome shotgun (WGS) entry which is preliminary data.</text>
</comment>
<evidence type="ECO:0000313" key="2">
    <source>
        <dbReference type="EMBL" id="MFD2517959.1"/>
    </source>
</evidence>
<evidence type="ECO:0000313" key="3">
    <source>
        <dbReference type="Proteomes" id="UP001597468"/>
    </source>
</evidence>
<name>A0ABW5IXN2_9FLAO</name>
<dbReference type="EMBL" id="JBHULT010000008">
    <property type="protein sequence ID" value="MFD2517959.1"/>
    <property type="molecule type" value="Genomic_DNA"/>
</dbReference>
<sequence length="233" mass="25680">MKKYLLGLLFVLAATLTGYSQTFSYGLKGGINYSMGGEIQGNNSTLSYWDGIAEGEGALGFHGGVFGQVNFGKFFIRPEIVYSSLTQEFAIPKRDENTEFNVQTFTIPVLLGYNIYGPLDIYAGPVYSNILESQIPDEELNDHIVVQNTPINAQIGAKVEFGRFGVDVRYEHSLSDAERQAVDFINSEYGGNQGGANKGWFNDSRLNQVIVSLIFKIGGPGLNEGRRRGRSCY</sequence>
<dbReference type="Proteomes" id="UP001597468">
    <property type="component" value="Unassembled WGS sequence"/>
</dbReference>
<keyword evidence="3" id="KW-1185">Reference proteome</keyword>
<dbReference type="RefSeq" id="WP_380751168.1">
    <property type="nucleotide sequence ID" value="NZ_JBHULT010000008.1"/>
</dbReference>
<feature type="domain" description="Outer membrane protein beta-barrel" evidence="1">
    <location>
        <begin position="20"/>
        <end position="176"/>
    </location>
</feature>
<accession>A0ABW5IXN2</accession>
<evidence type="ECO:0000259" key="1">
    <source>
        <dbReference type="Pfam" id="PF13568"/>
    </source>
</evidence>